<proteinExistence type="predicted"/>
<accession>A0A238H3V2</accession>
<keyword evidence="1" id="KW-0812">Transmembrane</keyword>
<dbReference type="EMBL" id="FXAN01000045">
    <property type="protein sequence ID" value="SMF99857.1"/>
    <property type="molecule type" value="Genomic_DNA"/>
</dbReference>
<keyword evidence="1" id="KW-0472">Membrane</keyword>
<evidence type="ECO:0008006" key="4">
    <source>
        <dbReference type="Google" id="ProtNLM"/>
    </source>
</evidence>
<dbReference type="Proteomes" id="UP000198460">
    <property type="component" value="Unassembled WGS sequence"/>
</dbReference>
<gene>
    <name evidence="2" type="ORF">BSIN_3044</name>
</gene>
<dbReference type="AlphaFoldDB" id="A0A238H3V2"/>
<evidence type="ECO:0000313" key="3">
    <source>
        <dbReference type="Proteomes" id="UP000198460"/>
    </source>
</evidence>
<dbReference type="RefSeq" id="WP_089340229.1">
    <property type="nucleotide sequence ID" value="NZ_FXAN01000045.1"/>
</dbReference>
<feature type="transmembrane region" description="Helical" evidence="1">
    <location>
        <begin position="18"/>
        <end position="40"/>
    </location>
</feature>
<reference evidence="2 3" key="1">
    <citation type="submission" date="2017-04" db="EMBL/GenBank/DDBJ databases">
        <authorList>
            <person name="Afonso C.L."/>
            <person name="Miller P.J."/>
            <person name="Scott M.A."/>
            <person name="Spackman E."/>
            <person name="Goraichik I."/>
            <person name="Dimitrov K.M."/>
            <person name="Suarez D.L."/>
            <person name="Swayne D.E."/>
        </authorList>
    </citation>
    <scope>NUCLEOTIDE SEQUENCE [LARGE SCALE GENOMIC DNA]</scope>
    <source>
        <strain evidence="2">LMG 28154</strain>
    </source>
</reference>
<feature type="transmembrane region" description="Helical" evidence="1">
    <location>
        <begin position="47"/>
        <end position="66"/>
    </location>
</feature>
<organism evidence="2 3">
    <name type="scientific">Burkholderia singularis</name>
    <dbReference type="NCBI Taxonomy" id="1503053"/>
    <lineage>
        <taxon>Bacteria</taxon>
        <taxon>Pseudomonadati</taxon>
        <taxon>Pseudomonadota</taxon>
        <taxon>Betaproteobacteria</taxon>
        <taxon>Burkholderiales</taxon>
        <taxon>Burkholderiaceae</taxon>
        <taxon>Burkholderia</taxon>
        <taxon>pseudomallei group</taxon>
    </lineage>
</organism>
<sequence length="111" mass="11366">MNSPVTLASAGAMPAAEWIGLGALALLYLFGIGWASYCAITRARGRGYWLACIALIAAGSAIAYFATSSPAGSDEMPAGFGFGVDVALLGIAGVSAGCAWQTIARLRHKFH</sequence>
<evidence type="ECO:0000256" key="1">
    <source>
        <dbReference type="SAM" id="Phobius"/>
    </source>
</evidence>
<evidence type="ECO:0000313" key="2">
    <source>
        <dbReference type="EMBL" id="SMF99857.1"/>
    </source>
</evidence>
<name>A0A238H3V2_9BURK</name>
<feature type="transmembrane region" description="Helical" evidence="1">
    <location>
        <begin position="78"/>
        <end position="100"/>
    </location>
</feature>
<keyword evidence="1" id="KW-1133">Transmembrane helix</keyword>
<protein>
    <recommendedName>
        <fullName evidence="4">Transmembrane protein</fullName>
    </recommendedName>
</protein>